<comment type="similarity">
    <text evidence="1 7">Belongs to the glycosyl hydrolase 28 family.</text>
</comment>
<keyword evidence="4 7" id="KW-0378">Hydrolase</keyword>
<dbReference type="PANTHER" id="PTHR31884:SF1">
    <property type="entry name" value="POLYGALACTURONASE"/>
    <property type="match status" value="1"/>
</dbReference>
<keyword evidence="2 8" id="KW-0732">Signal</keyword>
<dbReference type="PANTHER" id="PTHR31884">
    <property type="entry name" value="POLYGALACTURONASE"/>
    <property type="match status" value="1"/>
</dbReference>
<evidence type="ECO:0000313" key="9">
    <source>
        <dbReference type="EMBL" id="SCV74648.1"/>
    </source>
</evidence>
<dbReference type="EMBL" id="FMSP01000023">
    <property type="protein sequence ID" value="SCV74648.1"/>
    <property type="molecule type" value="Genomic_DNA"/>
</dbReference>
<dbReference type="GO" id="GO:0071555">
    <property type="term" value="P:cell wall organization"/>
    <property type="evidence" value="ECO:0007669"/>
    <property type="project" value="UniProtKB-KW"/>
</dbReference>
<evidence type="ECO:0000256" key="6">
    <source>
        <dbReference type="ARBA" id="ARBA00023316"/>
    </source>
</evidence>
<dbReference type="Gene3D" id="2.160.20.10">
    <property type="entry name" value="Single-stranded right-handed beta-helix, Pectin lyase-like"/>
    <property type="match status" value="1"/>
</dbReference>
<dbReference type="SUPFAM" id="SSF51126">
    <property type="entry name" value="Pectin lyase-like"/>
    <property type="match status" value="1"/>
</dbReference>
<name>A0A238FTU7_9BASI</name>
<evidence type="ECO:0000256" key="1">
    <source>
        <dbReference type="ARBA" id="ARBA00008834"/>
    </source>
</evidence>
<evidence type="ECO:0000256" key="7">
    <source>
        <dbReference type="RuleBase" id="RU361169"/>
    </source>
</evidence>
<dbReference type="InterPro" id="IPR000743">
    <property type="entry name" value="Glyco_hydro_28"/>
</dbReference>
<protein>
    <submittedName>
        <fullName evidence="9">BQ2448_7677 protein</fullName>
    </submittedName>
</protein>
<evidence type="ECO:0000256" key="2">
    <source>
        <dbReference type="ARBA" id="ARBA00022729"/>
    </source>
</evidence>
<dbReference type="Proteomes" id="UP000198372">
    <property type="component" value="Unassembled WGS sequence"/>
</dbReference>
<dbReference type="STRING" id="269621.A0A238FTU7"/>
<evidence type="ECO:0000256" key="3">
    <source>
        <dbReference type="ARBA" id="ARBA00022737"/>
    </source>
</evidence>
<evidence type="ECO:0000313" key="10">
    <source>
        <dbReference type="Proteomes" id="UP000198372"/>
    </source>
</evidence>
<organism evidence="9 10">
    <name type="scientific">Microbotryum intermedium</name>
    <dbReference type="NCBI Taxonomy" id="269621"/>
    <lineage>
        <taxon>Eukaryota</taxon>
        <taxon>Fungi</taxon>
        <taxon>Dikarya</taxon>
        <taxon>Basidiomycota</taxon>
        <taxon>Pucciniomycotina</taxon>
        <taxon>Microbotryomycetes</taxon>
        <taxon>Microbotryales</taxon>
        <taxon>Microbotryaceae</taxon>
        <taxon>Microbotryum</taxon>
    </lineage>
</organism>
<gene>
    <name evidence="9" type="ORF">BQ2448_7677</name>
</gene>
<proteinExistence type="inferred from homology"/>
<evidence type="ECO:0000256" key="4">
    <source>
        <dbReference type="ARBA" id="ARBA00022801"/>
    </source>
</evidence>
<dbReference type="InterPro" id="IPR011050">
    <property type="entry name" value="Pectin_lyase_fold/virulence"/>
</dbReference>
<dbReference type="GO" id="GO:0045490">
    <property type="term" value="P:pectin catabolic process"/>
    <property type="evidence" value="ECO:0007669"/>
    <property type="project" value="TreeGrafter"/>
</dbReference>
<evidence type="ECO:0000256" key="8">
    <source>
        <dbReference type="SAM" id="SignalP"/>
    </source>
</evidence>
<dbReference type="Pfam" id="PF00295">
    <property type="entry name" value="Glyco_hydro_28"/>
    <property type="match status" value="1"/>
</dbReference>
<dbReference type="AlphaFoldDB" id="A0A238FTU7"/>
<sequence length="369" mass="39601">MLMQGLNVLSMVTLASLLPTLAFADQPVAEDCTHSISKLEDVADALRCKHITLGGFSVTTRQTLNLELRPGATVEMTGDLNFDNYKGQSTPMIILKGANITFNGNNHNIRCNGDKYWPKTTGKLTFAVPAPVMSVFASGIMQNFTVFNSPRQAFFIGNIGRLKIKNVNVDNTAGKGRAANTDGFDIKAKGPLEISGCTIDTQDDCFAISGGNDTSIHDNKCVCTHGISIGSVQTGYVIRNTYIGFNTLQSPVNALRIKAMLNAKDGIVENVTYEGNIAFNVSENGFMLVQNYTNDNKHGQRPTNGVLINKVHFISENTLYLDSGARPLNVVCAPEACPNEPMGLENVKFIGGGASVVVNAPVSSSNLLS</sequence>
<feature type="chain" id="PRO_5012037079" evidence="8">
    <location>
        <begin position="25"/>
        <end position="369"/>
    </location>
</feature>
<keyword evidence="10" id="KW-1185">Reference proteome</keyword>
<dbReference type="OrthoDB" id="1546079at2759"/>
<dbReference type="InterPro" id="IPR012334">
    <property type="entry name" value="Pectin_lyas_fold"/>
</dbReference>
<keyword evidence="6" id="KW-0961">Cell wall biogenesis/degradation</keyword>
<keyword evidence="3" id="KW-0677">Repeat</keyword>
<reference evidence="10" key="1">
    <citation type="submission" date="2016-09" db="EMBL/GenBank/DDBJ databases">
        <authorList>
            <person name="Jeantristanb JTB J.-T."/>
            <person name="Ricardo R."/>
        </authorList>
    </citation>
    <scope>NUCLEOTIDE SEQUENCE [LARGE SCALE GENOMIC DNA]</scope>
</reference>
<evidence type="ECO:0000256" key="5">
    <source>
        <dbReference type="ARBA" id="ARBA00023295"/>
    </source>
</evidence>
<keyword evidence="5 7" id="KW-0326">Glycosidase</keyword>
<dbReference type="GO" id="GO:0004650">
    <property type="term" value="F:polygalacturonase activity"/>
    <property type="evidence" value="ECO:0007669"/>
    <property type="project" value="InterPro"/>
</dbReference>
<feature type="signal peptide" evidence="8">
    <location>
        <begin position="1"/>
        <end position="24"/>
    </location>
</feature>
<accession>A0A238FTU7</accession>
<dbReference type="GO" id="GO:0005576">
    <property type="term" value="C:extracellular region"/>
    <property type="evidence" value="ECO:0007669"/>
    <property type="project" value="TreeGrafter"/>
</dbReference>
<dbReference type="InterPro" id="IPR050434">
    <property type="entry name" value="Glycosyl_hydrlase_28"/>
</dbReference>